<gene>
    <name evidence="8" type="ORF">SAMN05660991_00023</name>
</gene>
<keyword evidence="9" id="KW-1185">Reference proteome</keyword>
<evidence type="ECO:0000256" key="3">
    <source>
        <dbReference type="ARBA" id="ARBA00022741"/>
    </source>
</evidence>
<dbReference type="InterPro" id="IPR003439">
    <property type="entry name" value="ABC_transporter-like_ATP-bd"/>
</dbReference>
<dbReference type="GO" id="GO:0005886">
    <property type="term" value="C:plasma membrane"/>
    <property type="evidence" value="ECO:0007669"/>
    <property type="project" value="UniProtKB-SubCell"/>
</dbReference>
<dbReference type="SMART" id="SM00382">
    <property type="entry name" value="AAA"/>
    <property type="match status" value="1"/>
</dbReference>
<evidence type="ECO:0000256" key="2">
    <source>
        <dbReference type="ARBA" id="ARBA00022448"/>
    </source>
</evidence>
<dbReference type="InterPro" id="IPR003593">
    <property type="entry name" value="AAA+_ATPase"/>
</dbReference>
<evidence type="ECO:0000313" key="8">
    <source>
        <dbReference type="EMBL" id="SEO38155.1"/>
    </source>
</evidence>
<keyword evidence="4 8" id="KW-0067">ATP-binding</keyword>
<evidence type="ECO:0000256" key="6">
    <source>
        <dbReference type="SAM" id="MobiDB-lite"/>
    </source>
</evidence>
<dbReference type="GO" id="GO:0046677">
    <property type="term" value="P:response to antibiotic"/>
    <property type="evidence" value="ECO:0007669"/>
    <property type="project" value="UniProtKB-KW"/>
</dbReference>
<dbReference type="PANTHER" id="PTHR42711:SF19">
    <property type="entry name" value="DOXORUBICIN RESISTANCE ATP-BINDING PROTEIN DRRA"/>
    <property type="match status" value="1"/>
</dbReference>
<name>A0A1H8P8A2_9ACTN</name>
<dbReference type="Pfam" id="PF00005">
    <property type="entry name" value="ABC_tran"/>
    <property type="match status" value="1"/>
</dbReference>
<feature type="region of interest" description="Disordered" evidence="6">
    <location>
        <begin position="243"/>
        <end position="286"/>
    </location>
</feature>
<dbReference type="Proteomes" id="UP000198960">
    <property type="component" value="Unassembled WGS sequence"/>
</dbReference>
<feature type="compositionally biased region" description="Low complexity" evidence="6">
    <location>
        <begin position="255"/>
        <end position="278"/>
    </location>
</feature>
<feature type="domain" description="ABC transporter" evidence="7">
    <location>
        <begin position="23"/>
        <end position="253"/>
    </location>
</feature>
<evidence type="ECO:0000256" key="4">
    <source>
        <dbReference type="ARBA" id="ARBA00022840"/>
    </source>
</evidence>
<proteinExistence type="predicted"/>
<dbReference type="SUPFAM" id="SSF52540">
    <property type="entry name" value="P-loop containing nucleoside triphosphate hydrolases"/>
    <property type="match status" value="1"/>
</dbReference>
<dbReference type="AlphaFoldDB" id="A0A1H8P8A2"/>
<evidence type="ECO:0000256" key="1">
    <source>
        <dbReference type="ARBA" id="ARBA00004202"/>
    </source>
</evidence>
<dbReference type="InterPro" id="IPR027417">
    <property type="entry name" value="P-loop_NTPase"/>
</dbReference>
<evidence type="ECO:0000313" key="9">
    <source>
        <dbReference type="Proteomes" id="UP000198960"/>
    </source>
</evidence>
<protein>
    <submittedName>
        <fullName evidence="8">ABC-2 type transport system ATP-binding protein</fullName>
    </submittedName>
</protein>
<evidence type="ECO:0000256" key="5">
    <source>
        <dbReference type="ARBA" id="ARBA00023251"/>
    </source>
</evidence>
<organism evidence="8 9">
    <name type="scientific">Trujillonella endophytica</name>
    <dbReference type="NCBI Taxonomy" id="673521"/>
    <lineage>
        <taxon>Bacteria</taxon>
        <taxon>Bacillati</taxon>
        <taxon>Actinomycetota</taxon>
        <taxon>Actinomycetes</taxon>
        <taxon>Geodermatophilales</taxon>
        <taxon>Geodermatophilaceae</taxon>
        <taxon>Trujillonella</taxon>
    </lineage>
</organism>
<reference evidence="9" key="1">
    <citation type="submission" date="2016-10" db="EMBL/GenBank/DDBJ databases">
        <authorList>
            <person name="Varghese N."/>
            <person name="Submissions S."/>
        </authorList>
    </citation>
    <scope>NUCLEOTIDE SEQUENCE [LARGE SCALE GENOMIC DNA]</scope>
    <source>
        <strain evidence="9">DSM 45413</strain>
    </source>
</reference>
<evidence type="ECO:0000259" key="7">
    <source>
        <dbReference type="PROSITE" id="PS50893"/>
    </source>
</evidence>
<dbReference type="OrthoDB" id="5189519at2"/>
<accession>A0A1H8P8A2</accession>
<dbReference type="PANTHER" id="PTHR42711">
    <property type="entry name" value="ABC TRANSPORTER ATP-BINDING PROTEIN"/>
    <property type="match status" value="1"/>
</dbReference>
<dbReference type="GO" id="GO:0005524">
    <property type="term" value="F:ATP binding"/>
    <property type="evidence" value="ECO:0007669"/>
    <property type="project" value="UniProtKB-KW"/>
</dbReference>
<dbReference type="EMBL" id="FOEE01000001">
    <property type="protein sequence ID" value="SEO38155.1"/>
    <property type="molecule type" value="Genomic_DNA"/>
</dbReference>
<comment type="subcellular location">
    <subcellularLocation>
        <location evidence="1">Cell membrane</location>
        <topology evidence="1">Peripheral membrane protein</topology>
    </subcellularLocation>
</comment>
<sequence length="286" mass="28654">MAGDVPRRPPVRPRRAGGTGPAVETEGLVVVLGGIRALDGVDLRVPLGSIHGVVGAGGAGKTTLLRVLAGVLRPDGGSARVLGSDVGTEADALGARVGRTGWSAGFDEQRTGGANLLQLARLLGYSRAAALLRTDQLLAGFGLTAAAGQPIATYSAAARRRLDLAASIVVRPELVLLDEPTADLDPHCRAEVAAVLRALVRAGTTVLLATRDLDEAGRLADRLSVLASGRVVAEGTASEVRARASALRSGGGAGPSPASAPTGPAAPARSRPSRRCPGAPGPPAGS</sequence>
<keyword evidence="2" id="KW-0813">Transport</keyword>
<keyword evidence="3" id="KW-0547">Nucleotide-binding</keyword>
<dbReference type="STRING" id="673521.SAMN05660991_00023"/>
<dbReference type="GO" id="GO:0016887">
    <property type="term" value="F:ATP hydrolysis activity"/>
    <property type="evidence" value="ECO:0007669"/>
    <property type="project" value="InterPro"/>
</dbReference>
<dbReference type="Gene3D" id="3.40.50.300">
    <property type="entry name" value="P-loop containing nucleotide triphosphate hydrolases"/>
    <property type="match status" value="1"/>
</dbReference>
<keyword evidence="5" id="KW-0046">Antibiotic resistance</keyword>
<dbReference type="PROSITE" id="PS50893">
    <property type="entry name" value="ABC_TRANSPORTER_2"/>
    <property type="match status" value="1"/>
</dbReference>
<feature type="region of interest" description="Disordered" evidence="6">
    <location>
        <begin position="1"/>
        <end position="20"/>
    </location>
</feature>
<dbReference type="InterPro" id="IPR050763">
    <property type="entry name" value="ABC_transporter_ATP-binding"/>
</dbReference>